<evidence type="ECO:0000256" key="2">
    <source>
        <dbReference type="PIRSR" id="PIRSR601310-3"/>
    </source>
</evidence>
<feature type="domain" description="HIT" evidence="4">
    <location>
        <begin position="60"/>
        <end position="167"/>
    </location>
</feature>
<dbReference type="Proteomes" id="UP001151699">
    <property type="component" value="Chromosome B"/>
</dbReference>
<organism evidence="5 6">
    <name type="scientific">Pseudolycoriella hygida</name>
    <dbReference type="NCBI Taxonomy" id="35572"/>
    <lineage>
        <taxon>Eukaryota</taxon>
        <taxon>Metazoa</taxon>
        <taxon>Ecdysozoa</taxon>
        <taxon>Arthropoda</taxon>
        <taxon>Hexapoda</taxon>
        <taxon>Insecta</taxon>
        <taxon>Pterygota</taxon>
        <taxon>Neoptera</taxon>
        <taxon>Endopterygota</taxon>
        <taxon>Diptera</taxon>
        <taxon>Nematocera</taxon>
        <taxon>Sciaroidea</taxon>
        <taxon>Sciaridae</taxon>
        <taxon>Pseudolycoriella</taxon>
    </lineage>
</organism>
<dbReference type="GO" id="GO:0003824">
    <property type="term" value="F:catalytic activity"/>
    <property type="evidence" value="ECO:0007669"/>
    <property type="project" value="InterPro"/>
</dbReference>
<feature type="short sequence motif" description="Histidine triad motif" evidence="2 3">
    <location>
        <begin position="151"/>
        <end position="155"/>
    </location>
</feature>
<evidence type="ECO:0000259" key="4">
    <source>
        <dbReference type="PROSITE" id="PS51084"/>
    </source>
</evidence>
<dbReference type="EMBL" id="WJQU01000002">
    <property type="protein sequence ID" value="KAJ6642494.1"/>
    <property type="molecule type" value="Genomic_DNA"/>
</dbReference>
<proteinExistence type="predicted"/>
<dbReference type="FunFam" id="3.30.428.10:FF:000005">
    <property type="entry name" value="Histidine triad nucleotide-binding protein 1"/>
    <property type="match status" value="1"/>
</dbReference>
<feature type="active site" description="Tele-AMP-histidine intermediate" evidence="1">
    <location>
        <position position="153"/>
    </location>
</feature>
<accession>A0A9Q0S2S3</accession>
<sequence>MFTKFALQKLNNLRSLRKAFVPIQAKCNFHVTSAIQTSKESENAGIAAKSYAENNSAETIFTKIIRKEIPAKIIYEDDVCLAFNDVNPQAPVHFLLIPKTRIDCLSSSKETDAQLLGHLMYTAGQLGNSLCPKGFRLVINNGQEGCQSVYHLHLHILGGMQCGWPPV</sequence>
<evidence type="ECO:0000256" key="3">
    <source>
        <dbReference type="PROSITE-ProRule" id="PRU00464"/>
    </source>
</evidence>
<dbReference type="Gene3D" id="3.30.428.10">
    <property type="entry name" value="HIT-like"/>
    <property type="match status" value="1"/>
</dbReference>
<comment type="caution">
    <text evidence="5">The sequence shown here is derived from an EMBL/GenBank/DDBJ whole genome shotgun (WGS) entry which is preliminary data.</text>
</comment>
<dbReference type="InterPro" id="IPR036265">
    <property type="entry name" value="HIT-like_sf"/>
</dbReference>
<gene>
    <name evidence="5" type="primary">hint-1</name>
    <name evidence="5" type="ORF">Bhyg_07445</name>
</gene>
<reference evidence="5" key="1">
    <citation type="submission" date="2022-07" db="EMBL/GenBank/DDBJ databases">
        <authorList>
            <person name="Trinca V."/>
            <person name="Uliana J.V.C."/>
            <person name="Torres T.T."/>
            <person name="Ward R.J."/>
            <person name="Monesi N."/>
        </authorList>
    </citation>
    <scope>NUCLEOTIDE SEQUENCE</scope>
    <source>
        <strain evidence="5">HSMRA1968</strain>
        <tissue evidence="5">Whole embryos</tissue>
    </source>
</reference>
<dbReference type="PANTHER" id="PTHR23089">
    <property type="entry name" value="HISTIDINE TRIAD HIT PROTEIN"/>
    <property type="match status" value="1"/>
</dbReference>
<evidence type="ECO:0000313" key="6">
    <source>
        <dbReference type="Proteomes" id="UP001151699"/>
    </source>
</evidence>
<evidence type="ECO:0000256" key="1">
    <source>
        <dbReference type="PIRSR" id="PIRSR601310-1"/>
    </source>
</evidence>
<dbReference type="CDD" id="cd01276">
    <property type="entry name" value="PKCI_related"/>
    <property type="match status" value="1"/>
</dbReference>
<dbReference type="OrthoDB" id="672793at2759"/>
<dbReference type="PROSITE" id="PS00892">
    <property type="entry name" value="HIT_1"/>
    <property type="match status" value="1"/>
</dbReference>
<dbReference type="SUPFAM" id="SSF54197">
    <property type="entry name" value="HIT-like"/>
    <property type="match status" value="1"/>
</dbReference>
<dbReference type="InterPro" id="IPR011146">
    <property type="entry name" value="HIT-like"/>
</dbReference>
<dbReference type="AlphaFoldDB" id="A0A9Q0S2S3"/>
<evidence type="ECO:0000313" key="5">
    <source>
        <dbReference type="EMBL" id="KAJ6642494.1"/>
    </source>
</evidence>
<keyword evidence="6" id="KW-1185">Reference proteome</keyword>
<dbReference type="PROSITE" id="PS51084">
    <property type="entry name" value="HIT_2"/>
    <property type="match status" value="1"/>
</dbReference>
<dbReference type="InterPro" id="IPR001310">
    <property type="entry name" value="Histidine_triad_HIT"/>
</dbReference>
<protein>
    <submittedName>
        <fullName evidence="5">Histidine triad nucleotide-binding protein 1</fullName>
    </submittedName>
</protein>
<dbReference type="Pfam" id="PF01230">
    <property type="entry name" value="HIT"/>
    <property type="match status" value="1"/>
</dbReference>
<dbReference type="PRINTS" id="PR00332">
    <property type="entry name" value="HISTRIAD"/>
</dbReference>
<name>A0A9Q0S2S3_9DIPT</name>
<dbReference type="InterPro" id="IPR019808">
    <property type="entry name" value="Histidine_triad_CS"/>
</dbReference>